<dbReference type="GO" id="GO:0003755">
    <property type="term" value="F:peptidyl-prolyl cis-trans isomerase activity"/>
    <property type="evidence" value="ECO:0007669"/>
    <property type="project" value="UniProtKB-EC"/>
</dbReference>
<keyword evidence="4 6" id="KW-0697">Rotamase</keyword>
<feature type="compositionally biased region" description="Basic and acidic residues" evidence="7">
    <location>
        <begin position="1"/>
        <end position="19"/>
    </location>
</feature>
<keyword evidence="11" id="KW-1185">Reference proteome</keyword>
<keyword evidence="5 6" id="KW-0413">Isomerase</keyword>
<feature type="region of interest" description="Disordered" evidence="7">
    <location>
        <begin position="361"/>
        <end position="383"/>
    </location>
</feature>
<keyword evidence="3" id="KW-0732">Signal</keyword>
<evidence type="ECO:0000256" key="4">
    <source>
        <dbReference type="ARBA" id="ARBA00023110"/>
    </source>
</evidence>
<dbReference type="SUPFAM" id="SSF54534">
    <property type="entry name" value="FKBP-like"/>
    <property type="match status" value="1"/>
</dbReference>
<accession>A0ABW1IT65</accession>
<evidence type="ECO:0000256" key="2">
    <source>
        <dbReference type="ARBA" id="ARBA00013194"/>
    </source>
</evidence>
<dbReference type="SUPFAM" id="SSF109998">
    <property type="entry name" value="Triger factor/SurA peptide-binding domain-like"/>
    <property type="match status" value="1"/>
</dbReference>
<dbReference type="Proteomes" id="UP001596250">
    <property type="component" value="Unassembled WGS sequence"/>
</dbReference>
<dbReference type="PROSITE" id="PS50198">
    <property type="entry name" value="PPIC_PPIASE_2"/>
    <property type="match status" value="1"/>
</dbReference>
<evidence type="ECO:0000256" key="3">
    <source>
        <dbReference type="ARBA" id="ARBA00022729"/>
    </source>
</evidence>
<dbReference type="PANTHER" id="PTHR47245:SF1">
    <property type="entry name" value="FOLDASE PROTEIN PRSA"/>
    <property type="match status" value="1"/>
</dbReference>
<dbReference type="InterPro" id="IPR027304">
    <property type="entry name" value="Trigger_fact/SurA_dom_sf"/>
</dbReference>
<dbReference type="InterPro" id="IPR050245">
    <property type="entry name" value="PrsA_foldase"/>
</dbReference>
<feature type="compositionally biased region" description="Low complexity" evidence="7">
    <location>
        <begin position="369"/>
        <end position="383"/>
    </location>
</feature>
<dbReference type="Pfam" id="PF13624">
    <property type="entry name" value="SurA_N_3"/>
    <property type="match status" value="1"/>
</dbReference>
<evidence type="ECO:0000313" key="11">
    <source>
        <dbReference type="Proteomes" id="UP001596250"/>
    </source>
</evidence>
<organism evidence="10 11">
    <name type="scientific">Marinicrinis lubricantis</name>
    <dbReference type="NCBI Taxonomy" id="2086470"/>
    <lineage>
        <taxon>Bacteria</taxon>
        <taxon>Bacillati</taxon>
        <taxon>Bacillota</taxon>
        <taxon>Bacilli</taxon>
        <taxon>Bacillales</taxon>
        <taxon>Paenibacillaceae</taxon>
    </lineage>
</organism>
<evidence type="ECO:0000256" key="1">
    <source>
        <dbReference type="ARBA" id="ARBA00000971"/>
    </source>
</evidence>
<keyword evidence="8" id="KW-1133">Transmembrane helix</keyword>
<dbReference type="Gene3D" id="1.10.4030.10">
    <property type="entry name" value="Porin chaperone SurA, peptide-binding domain"/>
    <property type="match status" value="1"/>
</dbReference>
<dbReference type="InterPro" id="IPR046357">
    <property type="entry name" value="PPIase_dom_sf"/>
</dbReference>
<protein>
    <recommendedName>
        <fullName evidence="2">peptidylprolyl isomerase</fullName>
        <ecNumber evidence="2">5.2.1.8</ecNumber>
    </recommendedName>
</protein>
<dbReference type="EMBL" id="JBHSQV010000179">
    <property type="protein sequence ID" value="MFC5988267.1"/>
    <property type="molecule type" value="Genomic_DNA"/>
</dbReference>
<sequence>MSDEKRIDGEQPETLKENETENVNENVENTADNSQNETEVEPAAAEQEVTAEERSSLLDTPNEVSETESKKSAGNGLLIGTILVAAAAIIAVLLIVKPFGGDSEAAAEVNGVEISKDALLDKLMEQDQNGTLNRLIEDELIRQEAEQLDVEMTDEELNQELEFYKNTYSSELEFQYLLSMSGYTEASFKEALKEDLLATKVFEKQANITDEELQTTFEQYKASYSEPEMIRASHILVEDEQQANDLLKQINEGADFAKLAEEYSTDGSAPRGGNLDYFSREDMVQEFSDAAFQLKKGEVSGVVQTDYGYHIIKVTDVPKDWTYEEKKEEVYRIVLNQKLQAEGATWISGLKSDAEITNYFDESDETDAGTDTGAETGDTQNAG</sequence>
<evidence type="ECO:0000313" key="10">
    <source>
        <dbReference type="EMBL" id="MFC5988267.1"/>
    </source>
</evidence>
<comment type="caution">
    <text evidence="10">The sequence shown here is derived from an EMBL/GenBank/DDBJ whole genome shotgun (WGS) entry which is preliminary data.</text>
</comment>
<evidence type="ECO:0000259" key="9">
    <source>
        <dbReference type="PROSITE" id="PS50198"/>
    </source>
</evidence>
<dbReference type="RefSeq" id="WP_379895730.1">
    <property type="nucleotide sequence ID" value="NZ_CBCSCT010000015.1"/>
</dbReference>
<feature type="region of interest" description="Disordered" evidence="7">
    <location>
        <begin position="1"/>
        <end position="71"/>
    </location>
</feature>
<dbReference type="PANTHER" id="PTHR47245">
    <property type="entry name" value="PEPTIDYLPROLYL ISOMERASE"/>
    <property type="match status" value="1"/>
</dbReference>
<feature type="compositionally biased region" description="Low complexity" evidence="7">
    <location>
        <begin position="21"/>
        <end position="30"/>
    </location>
</feature>
<feature type="domain" description="PpiC" evidence="9">
    <location>
        <begin position="227"/>
        <end position="316"/>
    </location>
</feature>
<dbReference type="Pfam" id="PF13616">
    <property type="entry name" value="Rotamase_3"/>
    <property type="match status" value="1"/>
</dbReference>
<name>A0ABW1IT65_9BACL</name>
<dbReference type="EC" id="5.2.1.8" evidence="2"/>
<feature type="transmembrane region" description="Helical" evidence="8">
    <location>
        <begin position="77"/>
        <end position="96"/>
    </location>
</feature>
<evidence type="ECO:0000256" key="8">
    <source>
        <dbReference type="SAM" id="Phobius"/>
    </source>
</evidence>
<keyword evidence="8" id="KW-0472">Membrane</keyword>
<proteinExistence type="predicted"/>
<evidence type="ECO:0000256" key="6">
    <source>
        <dbReference type="PROSITE-ProRule" id="PRU00278"/>
    </source>
</evidence>
<keyword evidence="8" id="KW-0812">Transmembrane</keyword>
<dbReference type="Gene3D" id="3.10.50.40">
    <property type="match status" value="1"/>
</dbReference>
<dbReference type="InterPro" id="IPR000297">
    <property type="entry name" value="PPIase_PpiC"/>
</dbReference>
<comment type="catalytic activity">
    <reaction evidence="1">
        <text>[protein]-peptidylproline (omega=180) = [protein]-peptidylproline (omega=0)</text>
        <dbReference type="Rhea" id="RHEA:16237"/>
        <dbReference type="Rhea" id="RHEA-COMP:10747"/>
        <dbReference type="Rhea" id="RHEA-COMP:10748"/>
        <dbReference type="ChEBI" id="CHEBI:83833"/>
        <dbReference type="ChEBI" id="CHEBI:83834"/>
        <dbReference type="EC" id="5.2.1.8"/>
    </reaction>
</comment>
<reference evidence="11" key="1">
    <citation type="journal article" date="2019" name="Int. J. Syst. Evol. Microbiol.">
        <title>The Global Catalogue of Microorganisms (GCM) 10K type strain sequencing project: providing services to taxonomists for standard genome sequencing and annotation.</title>
        <authorList>
            <consortium name="The Broad Institute Genomics Platform"/>
            <consortium name="The Broad Institute Genome Sequencing Center for Infectious Disease"/>
            <person name="Wu L."/>
            <person name="Ma J."/>
        </authorList>
    </citation>
    <scope>NUCLEOTIDE SEQUENCE [LARGE SCALE GENOMIC DNA]</scope>
    <source>
        <strain evidence="11">CCM 8749</strain>
    </source>
</reference>
<evidence type="ECO:0000256" key="7">
    <source>
        <dbReference type="SAM" id="MobiDB-lite"/>
    </source>
</evidence>
<evidence type="ECO:0000256" key="5">
    <source>
        <dbReference type="ARBA" id="ARBA00023235"/>
    </source>
</evidence>
<gene>
    <name evidence="10" type="ORF">ACFPXP_17835</name>
</gene>